<reference evidence="1" key="1">
    <citation type="submission" date="2022-06" db="EMBL/GenBank/DDBJ databases">
        <title>Phylogenomic reconstructions and comparative analyses of Kickxellomycotina fungi.</title>
        <authorList>
            <person name="Reynolds N.K."/>
            <person name="Stajich J.E."/>
            <person name="Barry K."/>
            <person name="Grigoriev I.V."/>
            <person name="Crous P."/>
            <person name="Smith M.E."/>
        </authorList>
    </citation>
    <scope>NUCLEOTIDE SEQUENCE</scope>
    <source>
        <strain evidence="1">RSA 2271</strain>
    </source>
</reference>
<comment type="caution">
    <text evidence="1">The sequence shown here is derived from an EMBL/GenBank/DDBJ whole genome shotgun (WGS) entry which is preliminary data.</text>
</comment>
<protein>
    <submittedName>
        <fullName evidence="1">Alpha-actinin</fullName>
    </submittedName>
</protein>
<sequence length="124" mass="13619">MGTSQAEVCGVNNQIYIGTARERVNNQLGSQDVAGIQNIVMDLSDGTALIQLLRVENVNKALEFIRERGVNLTNIGAEDIVDGNPKLILGMIWTVILRFTIAIIRLARQDFESPHGCGNLRGRD</sequence>
<dbReference type="EMBL" id="JAMZIH010002492">
    <property type="protein sequence ID" value="KAJ1677412.1"/>
    <property type="molecule type" value="Genomic_DNA"/>
</dbReference>
<keyword evidence="2" id="KW-1185">Reference proteome</keyword>
<accession>A0ACC1HQ84</accession>
<gene>
    <name evidence="1" type="primary">ain1_2</name>
    <name evidence="1" type="ORF">EV182_006228</name>
</gene>
<evidence type="ECO:0000313" key="2">
    <source>
        <dbReference type="Proteomes" id="UP001145114"/>
    </source>
</evidence>
<organism evidence="1 2">
    <name type="scientific">Spiromyces aspiralis</name>
    <dbReference type="NCBI Taxonomy" id="68401"/>
    <lineage>
        <taxon>Eukaryota</taxon>
        <taxon>Fungi</taxon>
        <taxon>Fungi incertae sedis</taxon>
        <taxon>Zoopagomycota</taxon>
        <taxon>Kickxellomycotina</taxon>
        <taxon>Kickxellomycetes</taxon>
        <taxon>Kickxellales</taxon>
        <taxon>Kickxellaceae</taxon>
        <taxon>Spiromyces</taxon>
    </lineage>
</organism>
<proteinExistence type="predicted"/>
<name>A0ACC1HQ84_9FUNG</name>
<dbReference type="Proteomes" id="UP001145114">
    <property type="component" value="Unassembled WGS sequence"/>
</dbReference>
<evidence type="ECO:0000313" key="1">
    <source>
        <dbReference type="EMBL" id="KAJ1677412.1"/>
    </source>
</evidence>